<dbReference type="PANTHER" id="PTHR30629:SF2">
    <property type="entry name" value="PROPHAGE INTEGRASE INTS-RELATED"/>
    <property type="match status" value="1"/>
</dbReference>
<dbReference type="Gene3D" id="3.30.160.390">
    <property type="entry name" value="Integrase, DNA-binding domain"/>
    <property type="match status" value="1"/>
</dbReference>
<dbReference type="PROSITE" id="PS51898">
    <property type="entry name" value="TYR_RECOMBINASE"/>
    <property type="match status" value="1"/>
</dbReference>
<dbReference type="Gene3D" id="1.10.150.130">
    <property type="match status" value="1"/>
</dbReference>
<dbReference type="InterPro" id="IPR002104">
    <property type="entry name" value="Integrase_catalytic"/>
</dbReference>
<dbReference type="EMBL" id="BSPL01000033">
    <property type="protein sequence ID" value="GLS73982.1"/>
    <property type="molecule type" value="Genomic_DNA"/>
</dbReference>
<proteinExistence type="inferred from homology"/>
<gene>
    <name evidence="6" type="ORF">GCM10007890_59970</name>
</gene>
<dbReference type="InterPro" id="IPR010998">
    <property type="entry name" value="Integrase_recombinase_N"/>
</dbReference>
<feature type="domain" description="Tyr recombinase" evidence="5">
    <location>
        <begin position="207"/>
        <end position="400"/>
    </location>
</feature>
<dbReference type="InterPro" id="IPR011010">
    <property type="entry name" value="DNA_brk_join_enz"/>
</dbReference>
<dbReference type="Pfam" id="PF22022">
    <property type="entry name" value="Phage_int_M"/>
    <property type="match status" value="1"/>
</dbReference>
<keyword evidence="3" id="KW-0238">DNA-binding</keyword>
<comment type="similarity">
    <text evidence="1">Belongs to the 'phage' integrase family.</text>
</comment>
<dbReference type="CDD" id="cd00801">
    <property type="entry name" value="INT_P4_C"/>
    <property type="match status" value="1"/>
</dbReference>
<keyword evidence="7" id="KW-1185">Reference proteome</keyword>
<evidence type="ECO:0000313" key="6">
    <source>
        <dbReference type="EMBL" id="GLS73982.1"/>
    </source>
</evidence>
<evidence type="ECO:0000256" key="4">
    <source>
        <dbReference type="ARBA" id="ARBA00023172"/>
    </source>
</evidence>
<dbReference type="PANTHER" id="PTHR30629">
    <property type="entry name" value="PROPHAGE INTEGRASE"/>
    <property type="match status" value="1"/>
</dbReference>
<comment type="caution">
    <text evidence="6">The sequence shown here is derived from an EMBL/GenBank/DDBJ whole genome shotgun (WGS) entry which is preliminary data.</text>
</comment>
<reference evidence="7" key="1">
    <citation type="journal article" date="2019" name="Int. J. Syst. Evol. Microbiol.">
        <title>The Global Catalogue of Microorganisms (GCM) 10K type strain sequencing project: providing services to taxonomists for standard genome sequencing and annotation.</title>
        <authorList>
            <consortium name="The Broad Institute Genomics Platform"/>
            <consortium name="The Broad Institute Genome Sequencing Center for Infectious Disease"/>
            <person name="Wu L."/>
            <person name="Ma J."/>
        </authorList>
    </citation>
    <scope>NUCLEOTIDE SEQUENCE [LARGE SCALE GENOMIC DNA]</scope>
    <source>
        <strain evidence="7">NBRC 103632</strain>
    </source>
</reference>
<dbReference type="InterPro" id="IPR038488">
    <property type="entry name" value="Integrase_DNA-bd_sf"/>
</dbReference>
<dbReference type="GO" id="GO:0006310">
    <property type="term" value="P:DNA recombination"/>
    <property type="evidence" value="ECO:0007669"/>
    <property type="project" value="UniProtKB-KW"/>
</dbReference>
<dbReference type="Gene3D" id="1.10.443.10">
    <property type="entry name" value="Intergrase catalytic core"/>
    <property type="match status" value="1"/>
</dbReference>
<dbReference type="InterPro" id="IPR013762">
    <property type="entry name" value="Integrase-like_cat_sf"/>
</dbReference>
<evidence type="ECO:0000256" key="3">
    <source>
        <dbReference type="ARBA" id="ARBA00023125"/>
    </source>
</evidence>
<evidence type="ECO:0000313" key="7">
    <source>
        <dbReference type="Proteomes" id="UP001157440"/>
    </source>
</evidence>
<accession>A0AA37TQW3</accession>
<dbReference type="Proteomes" id="UP001157440">
    <property type="component" value="Unassembled WGS sequence"/>
</dbReference>
<name>A0AA37TQW3_9HYPH</name>
<sequence>MAAKVLTVQSVERHKPRPEARLEIPDAALPGFYLIVQPSGFKSWAIRYRIAGRPRKHTIGPYPLFDLVTARARAREALQLVALGQDPILVKKATAEAAKVAAEDRVERVVTLYVERHLKPNGKPGYAETQEGLLRNHIVPRWGQRRIGDVTKREVVALIDGLTDAGMTTGANRVFAATRALFNFALRRELIATTPFLGLKPPLAETSRDRVLTEAEVRLVWRAADAIGFPFGPAAQLLLLTAQRRDEVIRMVRSEVDGDLWTLPAERTKNSLEHLVPLAPPALSILNAVPRIAGAAGYVFTRSGDAPMSDYTTTKARLDKAMLAIAREDAEAAGQDPGSVELKPWRLHDLRRTASTGMARLGIPLHVTEAVLNHRSGTLGGLAGIYNRYAYLDEKRAALATWAEHVEAIVGEAAR</sequence>
<dbReference type="Pfam" id="PF00589">
    <property type="entry name" value="Phage_integrase"/>
    <property type="match status" value="1"/>
</dbReference>
<protein>
    <submittedName>
        <fullName evidence="6">Integrase</fullName>
    </submittedName>
</protein>
<evidence type="ECO:0000256" key="1">
    <source>
        <dbReference type="ARBA" id="ARBA00008857"/>
    </source>
</evidence>
<dbReference type="InterPro" id="IPR050808">
    <property type="entry name" value="Phage_Integrase"/>
</dbReference>
<dbReference type="SUPFAM" id="SSF56349">
    <property type="entry name" value="DNA breaking-rejoining enzymes"/>
    <property type="match status" value="1"/>
</dbReference>
<keyword evidence="4" id="KW-0233">DNA recombination</keyword>
<dbReference type="GO" id="GO:0015074">
    <property type="term" value="P:DNA integration"/>
    <property type="evidence" value="ECO:0007669"/>
    <property type="project" value="UniProtKB-KW"/>
</dbReference>
<evidence type="ECO:0000259" key="5">
    <source>
        <dbReference type="PROSITE" id="PS51898"/>
    </source>
</evidence>
<dbReference type="Pfam" id="PF13356">
    <property type="entry name" value="Arm-DNA-bind_3"/>
    <property type="match status" value="1"/>
</dbReference>
<dbReference type="InterPro" id="IPR053876">
    <property type="entry name" value="Phage_int_M"/>
</dbReference>
<organism evidence="6 7">
    <name type="scientific">Methylobacterium tardum</name>
    <dbReference type="NCBI Taxonomy" id="374432"/>
    <lineage>
        <taxon>Bacteria</taxon>
        <taxon>Pseudomonadati</taxon>
        <taxon>Pseudomonadota</taxon>
        <taxon>Alphaproteobacteria</taxon>
        <taxon>Hyphomicrobiales</taxon>
        <taxon>Methylobacteriaceae</taxon>
        <taxon>Methylobacterium</taxon>
    </lineage>
</organism>
<dbReference type="AlphaFoldDB" id="A0AA37TQW3"/>
<dbReference type="GO" id="GO:0003677">
    <property type="term" value="F:DNA binding"/>
    <property type="evidence" value="ECO:0007669"/>
    <property type="project" value="UniProtKB-KW"/>
</dbReference>
<keyword evidence="2" id="KW-0229">DNA integration</keyword>
<evidence type="ECO:0000256" key="2">
    <source>
        <dbReference type="ARBA" id="ARBA00022908"/>
    </source>
</evidence>
<dbReference type="InterPro" id="IPR025166">
    <property type="entry name" value="Integrase_DNA_bind_dom"/>
</dbReference>